<evidence type="ECO:0000259" key="10">
    <source>
        <dbReference type="PROSITE" id="PS51030"/>
    </source>
</evidence>
<evidence type="ECO:0000256" key="6">
    <source>
        <dbReference type="ARBA" id="ARBA00023163"/>
    </source>
</evidence>
<feature type="compositionally biased region" description="Polar residues" evidence="9">
    <location>
        <begin position="163"/>
        <end position="178"/>
    </location>
</feature>
<keyword evidence="5" id="KW-0238">DNA-binding</keyword>
<evidence type="ECO:0000256" key="8">
    <source>
        <dbReference type="ARBA" id="ARBA00023242"/>
    </source>
</evidence>
<dbReference type="SMART" id="SM00399">
    <property type="entry name" value="ZnF_C4"/>
    <property type="match status" value="1"/>
</dbReference>
<keyword evidence="8" id="KW-0539">Nucleus</keyword>
<evidence type="ECO:0000256" key="2">
    <source>
        <dbReference type="ARBA" id="ARBA00022771"/>
    </source>
</evidence>
<gene>
    <name evidence="11" type="ORF">SCUD_LOCUS1552</name>
</gene>
<evidence type="ECO:0000256" key="1">
    <source>
        <dbReference type="ARBA" id="ARBA00022723"/>
    </source>
</evidence>
<dbReference type="Proteomes" id="UP000279833">
    <property type="component" value="Unassembled WGS sequence"/>
</dbReference>
<dbReference type="Gene3D" id="3.30.50.10">
    <property type="entry name" value="Erythroid Transcription Factor GATA-1, subunit A"/>
    <property type="match status" value="1"/>
</dbReference>
<dbReference type="AlphaFoldDB" id="A0A3P8B904"/>
<evidence type="ECO:0000256" key="3">
    <source>
        <dbReference type="ARBA" id="ARBA00022833"/>
    </source>
</evidence>
<evidence type="ECO:0000313" key="11">
    <source>
        <dbReference type="EMBL" id="VDO68392.1"/>
    </source>
</evidence>
<keyword evidence="3" id="KW-0862">Zinc</keyword>
<evidence type="ECO:0000256" key="7">
    <source>
        <dbReference type="ARBA" id="ARBA00023170"/>
    </source>
</evidence>
<dbReference type="PANTHER" id="PTHR24083">
    <property type="entry name" value="NUCLEAR HORMONE RECEPTOR"/>
    <property type="match status" value="1"/>
</dbReference>
<feature type="compositionally biased region" description="Basic residues" evidence="9">
    <location>
        <begin position="145"/>
        <end position="159"/>
    </location>
</feature>
<sequence length="479" mass="52446">MTDGCYFIYFVFSIGRHYGVVSCEGCKGFFKRSIRGHVSYVCRSEQNCLVNKAYRNRCQYCRLQKCLAVGMRSEAVQNERRPTNTFALNFLNDNPGNSNCTTTGALNNINSLQSSSSSNQQGRSLAALYTYWLAAAAAAGSLNPLHHRHNENHNHHHQQQNHSVHLSTSNQNFNPLDMKTSLSSLKTAQSSTVTTTSAIIGSNQNSTSQFSMKTNPNSLFGQHCNLENQLLINGLNHSSKSSLLSSASNHSDALNVLMSIMLNSSDHVGLNNFNALTDAVNSTTAHLQKAPINHHSHQQHPFMLQHHSHQHQLQMGSSNSHHSSTSPNTLEIPIPSSSSSCLSASLFGLNNTISTMNNNNNTNTIGNDNNVTMHSAANNNSPFIPAPPPIKSTNLIQLLCKRTSNSQTSTLTDTDDKSKSGSCSSMVATTTNVRGRRSSNSSTANNMEENTHESGELINSYRGRLYVKFTSFLLLIVIK</sequence>
<keyword evidence="7" id="KW-0675">Receptor</keyword>
<dbReference type="GO" id="GO:0003700">
    <property type="term" value="F:DNA-binding transcription factor activity"/>
    <property type="evidence" value="ECO:0007669"/>
    <property type="project" value="InterPro"/>
</dbReference>
<evidence type="ECO:0000256" key="5">
    <source>
        <dbReference type="ARBA" id="ARBA00023125"/>
    </source>
</evidence>
<keyword evidence="1" id="KW-0479">Metal-binding</keyword>
<name>A0A3P8B904_9TREM</name>
<evidence type="ECO:0000313" key="12">
    <source>
        <dbReference type="Proteomes" id="UP000279833"/>
    </source>
</evidence>
<keyword evidence="4" id="KW-0805">Transcription regulation</keyword>
<dbReference type="InterPro" id="IPR013088">
    <property type="entry name" value="Znf_NHR/GATA"/>
</dbReference>
<dbReference type="GO" id="GO:0043565">
    <property type="term" value="F:sequence-specific DNA binding"/>
    <property type="evidence" value="ECO:0007669"/>
    <property type="project" value="InterPro"/>
</dbReference>
<keyword evidence="2" id="KW-0863">Zinc-finger</keyword>
<dbReference type="PRINTS" id="PR00047">
    <property type="entry name" value="STROIDFINGER"/>
</dbReference>
<protein>
    <recommendedName>
        <fullName evidence="10">Nuclear receptor domain-containing protein</fullName>
    </recommendedName>
</protein>
<dbReference type="EMBL" id="UZAK01001271">
    <property type="protein sequence ID" value="VDO68392.1"/>
    <property type="molecule type" value="Genomic_DNA"/>
</dbReference>
<evidence type="ECO:0000256" key="9">
    <source>
        <dbReference type="SAM" id="MobiDB-lite"/>
    </source>
</evidence>
<feature type="region of interest" description="Disordered" evidence="9">
    <location>
        <begin position="144"/>
        <end position="178"/>
    </location>
</feature>
<accession>A0A3P8B904</accession>
<dbReference type="Pfam" id="PF00105">
    <property type="entry name" value="zf-C4"/>
    <property type="match status" value="1"/>
</dbReference>
<feature type="region of interest" description="Disordered" evidence="9">
    <location>
        <begin position="406"/>
        <end position="453"/>
    </location>
</feature>
<reference evidence="11 12" key="1">
    <citation type="submission" date="2018-11" db="EMBL/GenBank/DDBJ databases">
        <authorList>
            <consortium name="Pathogen Informatics"/>
        </authorList>
    </citation>
    <scope>NUCLEOTIDE SEQUENCE [LARGE SCALE GENOMIC DNA]</scope>
    <source>
        <strain>Dakar</strain>
        <strain evidence="12">Senegal</strain>
    </source>
</reference>
<dbReference type="SUPFAM" id="SSF57716">
    <property type="entry name" value="Glucocorticoid receptor-like (DNA-binding domain)"/>
    <property type="match status" value="1"/>
</dbReference>
<keyword evidence="12" id="KW-1185">Reference proteome</keyword>
<keyword evidence="6" id="KW-0804">Transcription</keyword>
<dbReference type="InterPro" id="IPR050274">
    <property type="entry name" value="Nuclear_hormone_rcpt_NR2"/>
</dbReference>
<dbReference type="PROSITE" id="PS51030">
    <property type="entry name" value="NUCLEAR_REC_DBD_2"/>
    <property type="match status" value="1"/>
</dbReference>
<dbReference type="InterPro" id="IPR001628">
    <property type="entry name" value="Znf_hrmn_rcpt"/>
</dbReference>
<feature type="domain" description="Nuclear receptor" evidence="10">
    <location>
        <begin position="2"/>
        <end position="78"/>
    </location>
</feature>
<feature type="compositionally biased region" description="Polar residues" evidence="9">
    <location>
        <begin position="426"/>
        <end position="448"/>
    </location>
</feature>
<dbReference type="GO" id="GO:0008270">
    <property type="term" value="F:zinc ion binding"/>
    <property type="evidence" value="ECO:0007669"/>
    <property type="project" value="UniProtKB-KW"/>
</dbReference>
<organism evidence="11 12">
    <name type="scientific">Schistosoma curassoni</name>
    <dbReference type="NCBI Taxonomy" id="6186"/>
    <lineage>
        <taxon>Eukaryota</taxon>
        <taxon>Metazoa</taxon>
        <taxon>Spiralia</taxon>
        <taxon>Lophotrochozoa</taxon>
        <taxon>Platyhelminthes</taxon>
        <taxon>Trematoda</taxon>
        <taxon>Digenea</taxon>
        <taxon>Strigeidida</taxon>
        <taxon>Schistosomatoidea</taxon>
        <taxon>Schistosomatidae</taxon>
        <taxon>Schistosoma</taxon>
    </lineage>
</organism>
<evidence type="ECO:0000256" key="4">
    <source>
        <dbReference type="ARBA" id="ARBA00023015"/>
    </source>
</evidence>
<proteinExistence type="predicted"/>